<dbReference type="PANTHER" id="PTHR43591:SF24">
    <property type="entry name" value="2-METHOXY-6-POLYPRENYL-1,4-BENZOQUINOL METHYLASE, MITOCHONDRIAL"/>
    <property type="match status" value="1"/>
</dbReference>
<organism evidence="5 6">
    <name type="scientific">Bailinhaonella thermotolerans</name>
    <dbReference type="NCBI Taxonomy" id="1070861"/>
    <lineage>
        <taxon>Bacteria</taxon>
        <taxon>Bacillati</taxon>
        <taxon>Actinomycetota</taxon>
        <taxon>Actinomycetes</taxon>
        <taxon>Streptosporangiales</taxon>
        <taxon>Streptosporangiaceae</taxon>
        <taxon>Bailinhaonella</taxon>
    </lineage>
</organism>
<dbReference type="PANTHER" id="PTHR43591">
    <property type="entry name" value="METHYLTRANSFERASE"/>
    <property type="match status" value="1"/>
</dbReference>
<feature type="binding site" evidence="4">
    <location>
        <position position="80"/>
    </location>
    <ligand>
        <name>S-adenosyl-L-methionine</name>
        <dbReference type="ChEBI" id="CHEBI:59789"/>
    </ligand>
</feature>
<feature type="binding site" evidence="4">
    <location>
        <position position="62"/>
    </location>
    <ligand>
        <name>S-adenosyl-L-methionine</name>
        <dbReference type="ChEBI" id="CHEBI:59789"/>
    </ligand>
</feature>
<keyword evidence="1 4" id="KW-0489">Methyltransferase</keyword>
<keyword evidence="4" id="KW-0474">Menaquinone biosynthesis</keyword>
<sequence>MTRASLEKKPHEVAAMFDRTARRYDLVNDLMTMGQTYWWRKVVADAVDAGPGELVLDIGGGTGTSAVSFTRLGARAIACDFSLGMLREGTRRLGGSGVSGGGVHGVTFTAGDALRLPFADDSFDVVTISYALRNVADTEQALREMLRVAKPGGRLVVAEFSRPTFAPFRFAYYNIFLKYAIPLITRLTSSNPDSYDYLSESIQAWPDQPSLARVIQRAGWSRVAWRNLSLGAVAVHRARKPERDSATLR</sequence>
<keyword evidence="6" id="KW-1185">Reference proteome</keyword>
<dbReference type="AlphaFoldDB" id="A0A3A4ASQ6"/>
<dbReference type="GO" id="GO:0043770">
    <property type="term" value="F:demethylmenaquinone methyltransferase activity"/>
    <property type="evidence" value="ECO:0007669"/>
    <property type="project" value="UniProtKB-UniRule"/>
</dbReference>
<evidence type="ECO:0000256" key="2">
    <source>
        <dbReference type="ARBA" id="ARBA00022679"/>
    </source>
</evidence>
<name>A0A3A4ASQ6_9ACTN</name>
<dbReference type="HAMAP" id="MF_01813">
    <property type="entry name" value="MenG_UbiE_methyltr"/>
    <property type="match status" value="1"/>
</dbReference>
<protein>
    <recommendedName>
        <fullName evidence="4">Demethylmenaquinone methyltransferase</fullName>
        <ecNumber evidence="4">2.1.1.163</ecNumber>
    </recommendedName>
</protein>
<comment type="catalytic activity">
    <reaction evidence="4">
        <text>a 2-demethylmenaquinol + S-adenosyl-L-methionine = a menaquinol + S-adenosyl-L-homocysteine + H(+)</text>
        <dbReference type="Rhea" id="RHEA:42640"/>
        <dbReference type="Rhea" id="RHEA-COMP:9539"/>
        <dbReference type="Rhea" id="RHEA-COMP:9563"/>
        <dbReference type="ChEBI" id="CHEBI:15378"/>
        <dbReference type="ChEBI" id="CHEBI:18151"/>
        <dbReference type="ChEBI" id="CHEBI:55437"/>
        <dbReference type="ChEBI" id="CHEBI:57856"/>
        <dbReference type="ChEBI" id="CHEBI:59789"/>
        <dbReference type="EC" id="2.1.1.163"/>
    </reaction>
</comment>
<evidence type="ECO:0000313" key="5">
    <source>
        <dbReference type="EMBL" id="RJL22507.1"/>
    </source>
</evidence>
<comment type="function">
    <text evidence="4">Methyltransferase required for the conversion of demethylmenaquinol (DMKH2) to menaquinol (MKH2).</text>
</comment>
<evidence type="ECO:0000256" key="4">
    <source>
        <dbReference type="HAMAP-Rule" id="MF_01813"/>
    </source>
</evidence>
<dbReference type="Proteomes" id="UP000265768">
    <property type="component" value="Unassembled WGS sequence"/>
</dbReference>
<dbReference type="Pfam" id="PF01209">
    <property type="entry name" value="Ubie_methyltran"/>
    <property type="match status" value="1"/>
</dbReference>
<dbReference type="PROSITE" id="PS51608">
    <property type="entry name" value="SAM_MT_UBIE"/>
    <property type="match status" value="1"/>
</dbReference>
<dbReference type="RefSeq" id="WP_119930965.1">
    <property type="nucleotide sequence ID" value="NZ_QZEY01000022.1"/>
</dbReference>
<dbReference type="EMBL" id="QZEY01000022">
    <property type="protein sequence ID" value="RJL22507.1"/>
    <property type="molecule type" value="Genomic_DNA"/>
</dbReference>
<dbReference type="NCBIfam" id="NF001241">
    <property type="entry name" value="PRK00216.1-2"/>
    <property type="match status" value="1"/>
</dbReference>
<dbReference type="NCBIfam" id="TIGR01934">
    <property type="entry name" value="MenG_MenH_UbiE"/>
    <property type="match status" value="1"/>
</dbReference>
<reference evidence="5 6" key="1">
    <citation type="submission" date="2018-09" db="EMBL/GenBank/DDBJ databases">
        <title>YIM 75507 draft genome.</title>
        <authorList>
            <person name="Tang S."/>
            <person name="Feng Y."/>
        </authorList>
    </citation>
    <scope>NUCLEOTIDE SEQUENCE [LARGE SCALE GENOMIC DNA]</scope>
    <source>
        <strain evidence="5 6">YIM 75507</strain>
    </source>
</reference>
<evidence type="ECO:0000313" key="6">
    <source>
        <dbReference type="Proteomes" id="UP000265768"/>
    </source>
</evidence>
<keyword evidence="2 4" id="KW-0808">Transferase</keyword>
<dbReference type="CDD" id="cd02440">
    <property type="entry name" value="AdoMet_MTases"/>
    <property type="match status" value="1"/>
</dbReference>
<evidence type="ECO:0000256" key="1">
    <source>
        <dbReference type="ARBA" id="ARBA00022603"/>
    </source>
</evidence>
<keyword evidence="3 4" id="KW-0949">S-adenosyl-L-methionine</keyword>
<feature type="binding site" evidence="4">
    <location>
        <position position="129"/>
    </location>
    <ligand>
        <name>S-adenosyl-L-methionine</name>
        <dbReference type="ChEBI" id="CHEBI:59789"/>
    </ligand>
</feature>
<comment type="caution">
    <text evidence="5">The sequence shown here is derived from an EMBL/GenBank/DDBJ whole genome shotgun (WGS) entry which is preliminary data.</text>
</comment>
<dbReference type="GO" id="GO:0032259">
    <property type="term" value="P:methylation"/>
    <property type="evidence" value="ECO:0007669"/>
    <property type="project" value="UniProtKB-KW"/>
</dbReference>
<accession>A0A3A4ASQ6</accession>
<evidence type="ECO:0000256" key="3">
    <source>
        <dbReference type="ARBA" id="ARBA00022691"/>
    </source>
</evidence>
<comment type="pathway">
    <text evidence="4">Quinol/quinone metabolism; menaquinone biosynthesis; menaquinol from 1,4-dihydroxy-2-naphthoate: step 2/2.</text>
</comment>
<dbReference type="InterPro" id="IPR004033">
    <property type="entry name" value="UbiE/COQ5_MeTrFase"/>
</dbReference>
<dbReference type="GO" id="GO:0009234">
    <property type="term" value="P:menaquinone biosynthetic process"/>
    <property type="evidence" value="ECO:0007669"/>
    <property type="project" value="UniProtKB-UniRule"/>
</dbReference>
<dbReference type="EC" id="2.1.1.163" evidence="4"/>
<dbReference type="OrthoDB" id="9808140at2"/>
<dbReference type="UniPathway" id="UPA00079">
    <property type="reaction ID" value="UER00169"/>
</dbReference>
<proteinExistence type="inferred from homology"/>
<dbReference type="Gene3D" id="3.40.50.150">
    <property type="entry name" value="Vaccinia Virus protein VP39"/>
    <property type="match status" value="1"/>
</dbReference>
<dbReference type="InterPro" id="IPR029063">
    <property type="entry name" value="SAM-dependent_MTases_sf"/>
</dbReference>
<dbReference type="SUPFAM" id="SSF53335">
    <property type="entry name" value="S-adenosyl-L-methionine-dependent methyltransferases"/>
    <property type="match status" value="1"/>
</dbReference>
<comment type="similarity">
    <text evidence="4">Belongs to the class I-like SAM-binding methyltransferase superfamily. MenG/UbiE family.</text>
</comment>
<feature type="binding site" evidence="4">
    <location>
        <begin position="112"/>
        <end position="113"/>
    </location>
    <ligand>
        <name>S-adenosyl-L-methionine</name>
        <dbReference type="ChEBI" id="CHEBI:59789"/>
    </ligand>
</feature>
<gene>
    <name evidence="4" type="primary">menG</name>
    <name evidence="5" type="ORF">D5H75_35395</name>
</gene>